<dbReference type="Gene3D" id="3.40.50.300">
    <property type="entry name" value="P-loop containing nucleotide triphosphate hydrolases"/>
    <property type="match status" value="1"/>
</dbReference>
<name>A0A1G1VFR6_9BACT</name>
<dbReference type="InterPro" id="IPR027417">
    <property type="entry name" value="P-loop_NTPase"/>
</dbReference>
<gene>
    <name evidence="1" type="ORF">A3A77_01935</name>
</gene>
<dbReference type="EMBL" id="MHCC01000001">
    <property type="protein sequence ID" value="OGY14219.1"/>
    <property type="molecule type" value="Genomic_DNA"/>
</dbReference>
<protein>
    <recommendedName>
        <fullName evidence="3">ABC transporter ATP-binding protein</fullName>
    </recommendedName>
</protein>
<accession>A0A1G1VFR6</accession>
<dbReference type="InterPro" id="IPR039421">
    <property type="entry name" value="Type_1_exporter"/>
</dbReference>
<dbReference type="AlphaFoldDB" id="A0A1G1VFR6"/>
<proteinExistence type="predicted"/>
<comment type="caution">
    <text evidence="1">The sequence shown here is derived from an EMBL/GenBank/DDBJ whole genome shotgun (WGS) entry which is preliminary data.</text>
</comment>
<dbReference type="GO" id="GO:0015421">
    <property type="term" value="F:ABC-type oligopeptide transporter activity"/>
    <property type="evidence" value="ECO:0007669"/>
    <property type="project" value="TreeGrafter"/>
</dbReference>
<dbReference type="PANTHER" id="PTHR43394">
    <property type="entry name" value="ATP-DEPENDENT PERMEASE MDL1, MITOCHONDRIAL"/>
    <property type="match status" value="1"/>
</dbReference>
<reference evidence="1 2" key="1">
    <citation type="journal article" date="2016" name="Nat. Commun.">
        <title>Thousands of microbial genomes shed light on interconnected biogeochemical processes in an aquifer system.</title>
        <authorList>
            <person name="Anantharaman K."/>
            <person name="Brown C.T."/>
            <person name="Hug L.A."/>
            <person name="Sharon I."/>
            <person name="Castelle C.J."/>
            <person name="Probst A.J."/>
            <person name="Thomas B.C."/>
            <person name="Singh A."/>
            <person name="Wilkins M.J."/>
            <person name="Karaoz U."/>
            <person name="Brodie E.L."/>
            <person name="Williams K.H."/>
            <person name="Hubbard S.S."/>
            <person name="Banfield J.F."/>
        </authorList>
    </citation>
    <scope>NUCLEOTIDE SEQUENCE [LARGE SCALE GENOMIC DNA]</scope>
</reference>
<dbReference type="Proteomes" id="UP000178659">
    <property type="component" value="Unassembled WGS sequence"/>
</dbReference>
<evidence type="ECO:0008006" key="3">
    <source>
        <dbReference type="Google" id="ProtNLM"/>
    </source>
</evidence>
<evidence type="ECO:0000313" key="1">
    <source>
        <dbReference type="EMBL" id="OGY14219.1"/>
    </source>
</evidence>
<organism evidence="1 2">
    <name type="scientific">Candidatus Blackburnbacteria bacterium RIFCSPLOWO2_01_FULL_40_20</name>
    <dbReference type="NCBI Taxonomy" id="1797519"/>
    <lineage>
        <taxon>Bacteria</taxon>
        <taxon>Candidatus Blackburniibacteriota</taxon>
    </lineage>
</organism>
<dbReference type="PANTHER" id="PTHR43394:SF1">
    <property type="entry name" value="ATP-BINDING CASSETTE SUB-FAMILY B MEMBER 10, MITOCHONDRIAL"/>
    <property type="match status" value="1"/>
</dbReference>
<sequence length="64" mass="7066">MKWIASGKTVVIIAHRLSTIRSADNIIVMDEGRKVEEGTHAQLMQQRGLYAKMVALQTAEVAIS</sequence>
<evidence type="ECO:0000313" key="2">
    <source>
        <dbReference type="Proteomes" id="UP000178659"/>
    </source>
</evidence>
<dbReference type="SUPFAM" id="SSF52540">
    <property type="entry name" value="P-loop containing nucleoside triphosphate hydrolases"/>
    <property type="match status" value="1"/>
</dbReference>